<evidence type="ECO:0000313" key="2">
    <source>
        <dbReference type="EnsemblPlants" id="QL07p011387:mrna"/>
    </source>
</evidence>
<dbReference type="EMBL" id="LRBV02000007">
    <property type="status" value="NOT_ANNOTATED_CDS"/>
    <property type="molecule type" value="Genomic_DNA"/>
</dbReference>
<dbReference type="InParanoid" id="A0A7N2M2R6"/>
<dbReference type="EnsemblPlants" id="QL07p011387:mrna">
    <property type="protein sequence ID" value="QL07p011387:mrna"/>
    <property type="gene ID" value="QL07p011387"/>
</dbReference>
<protein>
    <submittedName>
        <fullName evidence="2">Uncharacterized protein</fullName>
    </submittedName>
</protein>
<dbReference type="PANTHER" id="PTHR47543">
    <property type="entry name" value="OS08G0169600 PROTEIN"/>
    <property type="match status" value="1"/>
</dbReference>
<accession>A0A7N2M2R6</accession>
<keyword evidence="3" id="KW-1185">Reference proteome</keyword>
<dbReference type="Proteomes" id="UP000594261">
    <property type="component" value="Chromosome 7"/>
</dbReference>
<proteinExistence type="predicted"/>
<evidence type="ECO:0000313" key="3">
    <source>
        <dbReference type="Proteomes" id="UP000594261"/>
    </source>
</evidence>
<feature type="region of interest" description="Disordered" evidence="1">
    <location>
        <begin position="1"/>
        <end position="20"/>
    </location>
</feature>
<feature type="compositionally biased region" description="Polar residues" evidence="1">
    <location>
        <begin position="177"/>
        <end position="189"/>
    </location>
</feature>
<evidence type="ECO:0000256" key="1">
    <source>
        <dbReference type="SAM" id="MobiDB-lite"/>
    </source>
</evidence>
<organism evidence="2 3">
    <name type="scientific">Quercus lobata</name>
    <name type="common">Valley oak</name>
    <dbReference type="NCBI Taxonomy" id="97700"/>
    <lineage>
        <taxon>Eukaryota</taxon>
        <taxon>Viridiplantae</taxon>
        <taxon>Streptophyta</taxon>
        <taxon>Embryophyta</taxon>
        <taxon>Tracheophyta</taxon>
        <taxon>Spermatophyta</taxon>
        <taxon>Magnoliopsida</taxon>
        <taxon>eudicotyledons</taxon>
        <taxon>Gunneridae</taxon>
        <taxon>Pentapetalae</taxon>
        <taxon>rosids</taxon>
        <taxon>fabids</taxon>
        <taxon>Fagales</taxon>
        <taxon>Fagaceae</taxon>
        <taxon>Quercus</taxon>
    </lineage>
</organism>
<dbReference type="Gramene" id="QL07p011387:mrna">
    <property type="protein sequence ID" value="QL07p011387:mrna"/>
    <property type="gene ID" value="QL07p011387"/>
</dbReference>
<reference evidence="2 3" key="1">
    <citation type="journal article" date="2016" name="G3 (Bethesda)">
        <title>First Draft Assembly and Annotation of the Genome of a California Endemic Oak Quercus lobata Nee (Fagaceae).</title>
        <authorList>
            <person name="Sork V.L."/>
            <person name="Fitz-Gibbon S.T."/>
            <person name="Puiu D."/>
            <person name="Crepeau M."/>
            <person name="Gugger P.F."/>
            <person name="Sherman R."/>
            <person name="Stevens K."/>
            <person name="Langley C.H."/>
            <person name="Pellegrini M."/>
            <person name="Salzberg S.L."/>
        </authorList>
    </citation>
    <scope>NUCLEOTIDE SEQUENCE [LARGE SCALE GENOMIC DNA]</scope>
    <source>
        <strain evidence="2 3">cv. SW786</strain>
    </source>
</reference>
<dbReference type="PANTHER" id="PTHR47543:SF2">
    <property type="entry name" value="RNA POLYMERASE II TRANSCRIPTION FACTOR SIII SUBUNIT A"/>
    <property type="match status" value="1"/>
</dbReference>
<name>A0A7N2M2R6_QUELO</name>
<feature type="region of interest" description="Disordered" evidence="1">
    <location>
        <begin position="177"/>
        <end position="197"/>
    </location>
</feature>
<sequence length="197" mass="22689">MAENQNLAMRNMVSNETEDGSGSVSELLELMHVEKCSKFIGRDSLSSANVVVQSMRERKVWLKWETLYEAILKETVEFENKVSDRIRQLYKKENERKLSRQLKRGEESCCYQQDCLAKENSSLSLFVYQVILANMVFINEEILWGKKFQGNGAIITGQLMWGHSHICLIERLRPSTVNPGSKTQPNNRMQPPKFGVL</sequence>
<reference evidence="2" key="2">
    <citation type="submission" date="2021-01" db="UniProtKB">
        <authorList>
            <consortium name="EnsemblPlants"/>
        </authorList>
    </citation>
    <scope>IDENTIFICATION</scope>
</reference>
<dbReference type="AlphaFoldDB" id="A0A7N2M2R6"/>